<comment type="subcellular location">
    <subcellularLocation>
        <location evidence="1">Membrane</location>
        <topology evidence="1">Single-pass type II membrane protein</topology>
    </subcellularLocation>
</comment>
<keyword evidence="15" id="KW-1185">Reference proteome</keyword>
<dbReference type="GO" id="GO:0005794">
    <property type="term" value="C:Golgi apparatus"/>
    <property type="evidence" value="ECO:0007669"/>
    <property type="project" value="TreeGrafter"/>
</dbReference>
<accession>A0AAV2ILW3</accession>
<dbReference type="AlphaFoldDB" id="A0AAV2ILW3"/>
<dbReference type="GO" id="GO:0005975">
    <property type="term" value="P:carbohydrate metabolic process"/>
    <property type="evidence" value="ECO:0007669"/>
    <property type="project" value="InterPro"/>
</dbReference>
<evidence type="ECO:0000256" key="5">
    <source>
        <dbReference type="ARBA" id="ARBA00022679"/>
    </source>
</evidence>
<evidence type="ECO:0000256" key="9">
    <source>
        <dbReference type="ARBA" id="ARBA00023136"/>
    </source>
</evidence>
<evidence type="ECO:0000313" key="15">
    <source>
        <dbReference type="Proteomes" id="UP001497497"/>
    </source>
</evidence>
<evidence type="ECO:0000256" key="3">
    <source>
        <dbReference type="ARBA" id="ARBA00005735"/>
    </source>
</evidence>
<dbReference type="GO" id="GO:0008378">
    <property type="term" value="F:galactosyltransferase activity"/>
    <property type="evidence" value="ECO:0007669"/>
    <property type="project" value="TreeGrafter"/>
</dbReference>
<evidence type="ECO:0000259" key="13">
    <source>
        <dbReference type="Pfam" id="PF13733"/>
    </source>
</evidence>
<keyword evidence="10" id="KW-0325">Glycoprotein</keyword>
<dbReference type="InterPro" id="IPR027791">
    <property type="entry name" value="Galactosyl_T_C"/>
</dbReference>
<evidence type="ECO:0000256" key="8">
    <source>
        <dbReference type="ARBA" id="ARBA00022989"/>
    </source>
</evidence>
<evidence type="ECO:0000259" key="12">
    <source>
        <dbReference type="Pfam" id="PF02709"/>
    </source>
</evidence>
<evidence type="ECO:0000256" key="10">
    <source>
        <dbReference type="ARBA" id="ARBA00023180"/>
    </source>
</evidence>
<evidence type="ECO:0000256" key="4">
    <source>
        <dbReference type="ARBA" id="ARBA00022676"/>
    </source>
</evidence>
<keyword evidence="4" id="KW-0328">Glycosyltransferase</keyword>
<evidence type="ECO:0000256" key="7">
    <source>
        <dbReference type="ARBA" id="ARBA00022968"/>
    </source>
</evidence>
<evidence type="ECO:0000256" key="2">
    <source>
        <dbReference type="ARBA" id="ARBA00004922"/>
    </source>
</evidence>
<dbReference type="Proteomes" id="UP001497497">
    <property type="component" value="Unassembled WGS sequence"/>
</dbReference>
<organism evidence="14 15">
    <name type="scientific">Lymnaea stagnalis</name>
    <name type="common">Great pond snail</name>
    <name type="synonym">Helix stagnalis</name>
    <dbReference type="NCBI Taxonomy" id="6523"/>
    <lineage>
        <taxon>Eukaryota</taxon>
        <taxon>Metazoa</taxon>
        <taxon>Spiralia</taxon>
        <taxon>Lophotrochozoa</taxon>
        <taxon>Mollusca</taxon>
        <taxon>Gastropoda</taxon>
        <taxon>Heterobranchia</taxon>
        <taxon>Euthyneura</taxon>
        <taxon>Panpulmonata</taxon>
        <taxon>Hygrophila</taxon>
        <taxon>Lymnaeoidea</taxon>
        <taxon>Lymnaeidae</taxon>
        <taxon>Lymnaea</taxon>
    </lineage>
</organism>
<dbReference type="InterPro" id="IPR027995">
    <property type="entry name" value="Galactosyl_T_N"/>
</dbReference>
<comment type="caution">
    <text evidence="14">The sequence shown here is derived from an EMBL/GenBank/DDBJ whole genome shotgun (WGS) entry which is preliminary data.</text>
</comment>
<evidence type="ECO:0000313" key="14">
    <source>
        <dbReference type="EMBL" id="CAL1548132.1"/>
    </source>
</evidence>
<keyword evidence="6" id="KW-0812">Transmembrane</keyword>
<dbReference type="GO" id="GO:0016020">
    <property type="term" value="C:membrane"/>
    <property type="evidence" value="ECO:0007669"/>
    <property type="project" value="UniProtKB-SubCell"/>
</dbReference>
<protein>
    <recommendedName>
        <fullName evidence="16">Beta-1,4-N-acetylgalactosaminyltransferase bre-4</fullName>
    </recommendedName>
</protein>
<keyword evidence="9" id="KW-0472">Membrane</keyword>
<dbReference type="InterPro" id="IPR003859">
    <property type="entry name" value="Galactosyl_T"/>
</dbReference>
<feature type="domain" description="Galactosyltransferase C-terminal" evidence="12">
    <location>
        <begin position="220"/>
        <end position="279"/>
    </location>
</feature>
<sequence length="290" mass="32694">MLVASGNFDLAARSSHATLTSVRYIRHPLIPDNRSADSSTLKESTTPESGQGHEGFLCGYKDKVNIDSLKVPKQSNRSSAPCLENPSSLIGRFVPVMEPVLHHELAAMFVGLQDGGHYTPRMCVPIEKTAIIIPYRNRCRHLYTLLPNLIPMLMRQNLDFTIFVIEQVTAGSFNKGILFNAGYLEALKVDNYDCFILHDVDMIPLDDLNMYRCNETGPIHFASALNKFNYSVEYEELFGGVVSFTREQFRLINGASNLYFGWGAEDDDLRNRLCRRKCGWGMHSMRASCI</sequence>
<feature type="domain" description="Galactosyltransferase N-terminal" evidence="13">
    <location>
        <begin position="82"/>
        <end position="214"/>
    </location>
</feature>
<evidence type="ECO:0000256" key="11">
    <source>
        <dbReference type="SAM" id="MobiDB-lite"/>
    </source>
</evidence>
<comment type="similarity">
    <text evidence="3">Belongs to the glycosyltransferase 7 family.</text>
</comment>
<dbReference type="PRINTS" id="PR02050">
    <property type="entry name" value="B14GALTRFASE"/>
</dbReference>
<dbReference type="Gene3D" id="3.90.550.10">
    <property type="entry name" value="Spore Coat Polysaccharide Biosynthesis Protein SpsA, Chain A"/>
    <property type="match status" value="1"/>
</dbReference>
<keyword evidence="8" id="KW-1133">Transmembrane helix</keyword>
<keyword evidence="7" id="KW-0735">Signal-anchor</keyword>
<dbReference type="Pfam" id="PF02709">
    <property type="entry name" value="Glyco_transf_7C"/>
    <property type="match status" value="1"/>
</dbReference>
<proteinExistence type="inferred from homology"/>
<gene>
    <name evidence="14" type="ORF">GSLYS_00021449001</name>
</gene>
<reference evidence="14 15" key="1">
    <citation type="submission" date="2024-04" db="EMBL/GenBank/DDBJ databases">
        <authorList>
            <consortium name="Genoscope - CEA"/>
            <person name="William W."/>
        </authorList>
    </citation>
    <scope>NUCLEOTIDE SEQUENCE [LARGE SCALE GENOMIC DNA]</scope>
</reference>
<evidence type="ECO:0008006" key="16">
    <source>
        <dbReference type="Google" id="ProtNLM"/>
    </source>
</evidence>
<dbReference type="SUPFAM" id="SSF53448">
    <property type="entry name" value="Nucleotide-diphospho-sugar transferases"/>
    <property type="match status" value="1"/>
</dbReference>
<evidence type="ECO:0000256" key="6">
    <source>
        <dbReference type="ARBA" id="ARBA00022692"/>
    </source>
</evidence>
<dbReference type="Pfam" id="PF13733">
    <property type="entry name" value="Glyco_transf_7N"/>
    <property type="match status" value="1"/>
</dbReference>
<comment type="pathway">
    <text evidence="2">Protein modification; protein glycosylation.</text>
</comment>
<dbReference type="InterPro" id="IPR029044">
    <property type="entry name" value="Nucleotide-diphossugar_trans"/>
</dbReference>
<dbReference type="EMBL" id="CAXITT010001189">
    <property type="protein sequence ID" value="CAL1548132.1"/>
    <property type="molecule type" value="Genomic_DNA"/>
</dbReference>
<dbReference type="PANTHER" id="PTHR19300">
    <property type="entry name" value="BETA-1,4-GALACTOSYLTRANSFERASE"/>
    <property type="match status" value="1"/>
</dbReference>
<feature type="region of interest" description="Disordered" evidence="11">
    <location>
        <begin position="33"/>
        <end position="55"/>
    </location>
</feature>
<feature type="compositionally biased region" description="Polar residues" evidence="11">
    <location>
        <begin position="36"/>
        <end position="49"/>
    </location>
</feature>
<dbReference type="PANTHER" id="PTHR19300:SF57">
    <property type="entry name" value="BETA-1,4-N-ACETYLGALACTOSAMINYLTRANSFERASE"/>
    <property type="match status" value="1"/>
</dbReference>
<keyword evidence="5" id="KW-0808">Transferase</keyword>
<name>A0AAV2ILW3_LYMST</name>
<evidence type="ECO:0000256" key="1">
    <source>
        <dbReference type="ARBA" id="ARBA00004606"/>
    </source>
</evidence>